<dbReference type="Gene3D" id="2.70.20.10">
    <property type="entry name" value="Topoisomerase I, domain 3"/>
    <property type="match status" value="1"/>
</dbReference>
<sequence>MKAIIAEKPSVAREIAQLLGAHEKKDGYLSGNGYCVTWALGHLISLGMPEDYGIRGFNKASLPIFPNPFILTPKKLKKAKGYEPDPSALKQLNTIQQVIKQCSSIIVATDAGREGELIFRYIYHYLQCNKPFERLWISSLTEKAIQDGFKSLQPGDAFDGLYQAAKARSEADWLVGINATQALTIAGNQDVYSLGRVQTPTLALICQRFLQHQNFTKQKYFQIQLSHRKEYTDFTSLSLLQWEEKKQAEQIQKIIEREGRAFVEDVSVKTVQEQSPLLFDLTELQKEANRKLGLSADEVLQTAQSLYEKQFITYPRTGSKYIPEDVWTDIPELVRILNQTEPFKAAITHLKFGNFNKRIVNDLKVTDHHGLLITTKTPSALSATEKAIYEMTAYRLLESLSHTCLKQVTQIQIKVHHYEFQIKGSKILNQGWRAIKGILSDNENSNNKNEVLTELPEFKIGDELKMSKTELLEKITQPPKLFTEADLLSAMENAGRSIENKEEQKALSNIGIGTPATRASIIETLLSRNYIIRKSKTLIPTDKGLQVYNLVKDKKIANVQMTAEWEIALDRIEKGELNKTQFINDIQAYTAEITNELLSLHIPQENIPQLKCPKCQQYNLIIKEKIVKCPDEQCNWILFRTICGIQLSIKDLTLLLTQNKTSLIKDMKSKNDKKFDAYLTLDDKVNLIFKFC</sequence>
<dbReference type="InterPro" id="IPR013497">
    <property type="entry name" value="Topo_IA_cen"/>
</dbReference>
<evidence type="ECO:0000256" key="10">
    <source>
        <dbReference type="ARBA" id="ARBA00032877"/>
    </source>
</evidence>
<dbReference type="InterPro" id="IPR025589">
    <property type="entry name" value="Toprim_C_rpt"/>
</dbReference>
<dbReference type="Gene3D" id="1.10.460.10">
    <property type="entry name" value="Topoisomerase I, domain 2"/>
    <property type="match status" value="1"/>
</dbReference>
<evidence type="ECO:0000313" key="14">
    <source>
        <dbReference type="Proteomes" id="UP001260959"/>
    </source>
</evidence>
<dbReference type="SMART" id="SM00437">
    <property type="entry name" value="TOP1Ac"/>
    <property type="match status" value="1"/>
</dbReference>
<feature type="domain" description="Toprim" evidence="11">
    <location>
        <begin position="1"/>
        <end position="141"/>
    </location>
</feature>
<dbReference type="InterPro" id="IPR013824">
    <property type="entry name" value="Topo_IA_cen_sub1"/>
</dbReference>
<evidence type="ECO:0000256" key="5">
    <source>
        <dbReference type="ARBA" id="ARBA00023125"/>
    </source>
</evidence>
<dbReference type="NCBIfam" id="NF005829">
    <property type="entry name" value="PRK07726.1"/>
    <property type="match status" value="1"/>
</dbReference>
<evidence type="ECO:0000256" key="9">
    <source>
        <dbReference type="ARBA" id="ARBA00032235"/>
    </source>
</evidence>
<dbReference type="InterPro" id="IPR003601">
    <property type="entry name" value="Topo_IA_2"/>
</dbReference>
<evidence type="ECO:0000256" key="8">
    <source>
        <dbReference type="ARBA" id="ARBA00031985"/>
    </source>
</evidence>
<dbReference type="RefSeq" id="WP_309521519.1">
    <property type="nucleotide sequence ID" value="NZ_JAVIXS010000001.1"/>
</dbReference>
<evidence type="ECO:0000259" key="11">
    <source>
        <dbReference type="PROSITE" id="PS50880"/>
    </source>
</evidence>
<reference evidence="13 14" key="1">
    <citation type="submission" date="2023-08" db="EMBL/GenBank/DDBJ databases">
        <authorList>
            <person name="Maltman C."/>
        </authorList>
    </citation>
    <scope>NUCLEOTIDE SEQUENCE [LARGE SCALE GENOMIC DNA]</scope>
    <source>
        <strain evidence="13 14">ES2</strain>
    </source>
</reference>
<evidence type="ECO:0000313" key="13">
    <source>
        <dbReference type="EMBL" id="MDR4951239.1"/>
    </source>
</evidence>
<comment type="similarity">
    <text evidence="2">Belongs to the type IA topoisomerase family.</text>
</comment>
<dbReference type="Proteomes" id="UP001260959">
    <property type="component" value="Unassembled WGS sequence"/>
</dbReference>
<dbReference type="CDD" id="cd00186">
    <property type="entry name" value="TOP1Ac"/>
    <property type="match status" value="1"/>
</dbReference>
<dbReference type="InterPro" id="IPR000380">
    <property type="entry name" value="Topo_IA"/>
</dbReference>
<dbReference type="Pfam" id="PF01751">
    <property type="entry name" value="Toprim"/>
    <property type="match status" value="1"/>
</dbReference>
<dbReference type="SMART" id="SM00436">
    <property type="entry name" value="TOP1Bc"/>
    <property type="match status" value="1"/>
</dbReference>
<evidence type="ECO:0000256" key="4">
    <source>
        <dbReference type="ARBA" id="ARBA00023029"/>
    </source>
</evidence>
<evidence type="ECO:0000256" key="6">
    <source>
        <dbReference type="ARBA" id="ARBA00023235"/>
    </source>
</evidence>
<keyword evidence="14" id="KW-1185">Reference proteome</keyword>
<evidence type="ECO:0000256" key="7">
    <source>
        <dbReference type="ARBA" id="ARBA00030003"/>
    </source>
</evidence>
<dbReference type="SMART" id="SM00493">
    <property type="entry name" value="TOPRIM"/>
    <property type="match status" value="1"/>
</dbReference>
<proteinExistence type="inferred from homology"/>
<comment type="caution">
    <text evidence="13">The sequence shown here is derived from an EMBL/GenBank/DDBJ whole genome shotgun (WGS) entry which is preliminary data.</text>
</comment>
<dbReference type="Gene3D" id="3.40.50.140">
    <property type="match status" value="1"/>
</dbReference>
<dbReference type="PRINTS" id="PR00417">
    <property type="entry name" value="PRTPISMRASEI"/>
</dbReference>
<accession>A0ABU1E0C0</accession>
<dbReference type="EC" id="5.6.2.1" evidence="3"/>
<keyword evidence="5" id="KW-0238">DNA-binding</keyword>
<dbReference type="PROSITE" id="PS50880">
    <property type="entry name" value="TOPRIM"/>
    <property type="match status" value="1"/>
</dbReference>
<dbReference type="InterPro" id="IPR003602">
    <property type="entry name" value="Topo_IA_DNA-bd_dom"/>
</dbReference>
<dbReference type="PROSITE" id="PS52039">
    <property type="entry name" value="TOPO_IA_2"/>
    <property type="match status" value="1"/>
</dbReference>
<dbReference type="InterPro" id="IPR013825">
    <property type="entry name" value="Topo_IA_cen_sub2"/>
</dbReference>
<gene>
    <name evidence="13" type="ORF">REB14_03445</name>
</gene>
<dbReference type="EMBL" id="JAVIXS010000001">
    <property type="protein sequence ID" value="MDR4951239.1"/>
    <property type="molecule type" value="Genomic_DNA"/>
</dbReference>
<dbReference type="CDD" id="cd03362">
    <property type="entry name" value="TOPRIM_TopoIA_TopoIII"/>
    <property type="match status" value="1"/>
</dbReference>
<dbReference type="SUPFAM" id="SSF56712">
    <property type="entry name" value="Prokaryotic type I DNA topoisomerase"/>
    <property type="match status" value="1"/>
</dbReference>
<keyword evidence="6" id="KW-0413">Isomerase</keyword>
<evidence type="ECO:0000256" key="1">
    <source>
        <dbReference type="ARBA" id="ARBA00000213"/>
    </source>
</evidence>
<dbReference type="Gene3D" id="1.10.290.10">
    <property type="entry name" value="Topoisomerase I, domain 4"/>
    <property type="match status" value="1"/>
</dbReference>
<dbReference type="InterPro" id="IPR006171">
    <property type="entry name" value="TOPRIM_dom"/>
</dbReference>
<comment type="catalytic activity">
    <reaction evidence="1">
        <text>ATP-independent breakage of single-stranded DNA, followed by passage and rejoining.</text>
        <dbReference type="EC" id="5.6.2.1"/>
    </reaction>
</comment>
<protein>
    <recommendedName>
        <fullName evidence="3">DNA topoisomerase</fullName>
        <ecNumber evidence="3">5.6.2.1</ecNumber>
    </recommendedName>
    <alternativeName>
        <fullName evidence="10">Omega-protein</fullName>
    </alternativeName>
    <alternativeName>
        <fullName evidence="9">Relaxing enzyme</fullName>
    </alternativeName>
    <alternativeName>
        <fullName evidence="7">Swivelase</fullName>
    </alternativeName>
    <alternativeName>
        <fullName evidence="8">Untwisting enzyme</fullName>
    </alternativeName>
</protein>
<evidence type="ECO:0000259" key="12">
    <source>
        <dbReference type="PROSITE" id="PS52039"/>
    </source>
</evidence>
<dbReference type="PANTHER" id="PTHR11390:SF21">
    <property type="entry name" value="DNA TOPOISOMERASE 3-ALPHA"/>
    <property type="match status" value="1"/>
</dbReference>
<organism evidence="13 14">
    <name type="scientific">Chryseobacterium metallicongregator</name>
    <dbReference type="NCBI Taxonomy" id="3073042"/>
    <lineage>
        <taxon>Bacteria</taxon>
        <taxon>Pseudomonadati</taxon>
        <taxon>Bacteroidota</taxon>
        <taxon>Flavobacteriia</taxon>
        <taxon>Flavobacteriales</taxon>
        <taxon>Weeksellaceae</taxon>
        <taxon>Chryseobacterium group</taxon>
        <taxon>Chryseobacterium</taxon>
    </lineage>
</organism>
<evidence type="ECO:0000256" key="2">
    <source>
        <dbReference type="ARBA" id="ARBA00009446"/>
    </source>
</evidence>
<feature type="domain" description="Topo IA-type catalytic" evidence="12">
    <location>
        <begin position="158"/>
        <end position="594"/>
    </location>
</feature>
<keyword evidence="4" id="KW-0799">Topoisomerase</keyword>
<dbReference type="InterPro" id="IPR023405">
    <property type="entry name" value="Topo_IA_core_domain"/>
</dbReference>
<dbReference type="Pfam" id="PF13342">
    <property type="entry name" value="Toprim_Crpt"/>
    <property type="match status" value="1"/>
</dbReference>
<dbReference type="InterPro" id="IPR013826">
    <property type="entry name" value="Topo_IA_cen_sub3"/>
</dbReference>
<dbReference type="Pfam" id="PF01131">
    <property type="entry name" value="Topoisom_bac"/>
    <property type="match status" value="1"/>
</dbReference>
<evidence type="ECO:0000256" key="3">
    <source>
        <dbReference type="ARBA" id="ARBA00012891"/>
    </source>
</evidence>
<name>A0ABU1E0C0_9FLAO</name>
<dbReference type="InterPro" id="IPR034144">
    <property type="entry name" value="TOPRIM_TopoIII"/>
</dbReference>
<dbReference type="PANTHER" id="PTHR11390">
    <property type="entry name" value="PROKARYOTIC DNA TOPOISOMERASE"/>
    <property type="match status" value="1"/>
</dbReference>